<dbReference type="PANTHER" id="PTHR31025:SF22">
    <property type="entry name" value="IP13529P"/>
    <property type="match status" value="1"/>
</dbReference>
<gene>
    <name evidence="1" type="ORF">SNE40_020693</name>
</gene>
<dbReference type="AlphaFoldDB" id="A0AAN8J688"/>
<evidence type="ECO:0000313" key="2">
    <source>
        <dbReference type="Proteomes" id="UP001347796"/>
    </source>
</evidence>
<name>A0AAN8J688_PATCE</name>
<protein>
    <submittedName>
        <fullName evidence="1">Uncharacterized protein</fullName>
    </submittedName>
</protein>
<proteinExistence type="predicted"/>
<reference evidence="1 2" key="1">
    <citation type="submission" date="2024-01" db="EMBL/GenBank/DDBJ databases">
        <title>The genome of the rayed Mediterranean limpet Patella caerulea (Linnaeus, 1758).</title>
        <authorList>
            <person name="Anh-Thu Weber A."/>
            <person name="Halstead-Nussloch G."/>
        </authorList>
    </citation>
    <scope>NUCLEOTIDE SEQUENCE [LARGE SCALE GENOMIC DNA]</scope>
    <source>
        <strain evidence="1">AATW-2023a</strain>
        <tissue evidence="1">Whole specimen</tissue>
    </source>
</reference>
<dbReference type="PANTHER" id="PTHR31025">
    <property type="entry name" value="SI:CH211-196P9.1-RELATED"/>
    <property type="match status" value="1"/>
</dbReference>
<evidence type="ECO:0000313" key="1">
    <source>
        <dbReference type="EMBL" id="KAK6169698.1"/>
    </source>
</evidence>
<comment type="caution">
    <text evidence="1">The sequence shown here is derived from an EMBL/GenBank/DDBJ whole genome shotgun (WGS) entry which is preliminary data.</text>
</comment>
<organism evidence="1 2">
    <name type="scientific">Patella caerulea</name>
    <name type="common">Rayed Mediterranean limpet</name>
    <dbReference type="NCBI Taxonomy" id="87958"/>
    <lineage>
        <taxon>Eukaryota</taxon>
        <taxon>Metazoa</taxon>
        <taxon>Spiralia</taxon>
        <taxon>Lophotrochozoa</taxon>
        <taxon>Mollusca</taxon>
        <taxon>Gastropoda</taxon>
        <taxon>Patellogastropoda</taxon>
        <taxon>Patelloidea</taxon>
        <taxon>Patellidae</taxon>
        <taxon>Patella</taxon>
    </lineage>
</organism>
<sequence>MNKTYPLQREEISSGDMSISEIEQKWPVLFTKTHALKHFEKLTGVNLPREFLINSSPKKKTLLQYMRKLEGSRKEIKEIFQEVEEYKKKKITETNYLETQCFVKLISAYFKEDGFLEYYLV</sequence>
<accession>A0AAN8J688</accession>
<dbReference type="EMBL" id="JAZGQO010000015">
    <property type="protein sequence ID" value="KAK6169698.1"/>
    <property type="molecule type" value="Genomic_DNA"/>
</dbReference>
<dbReference type="Proteomes" id="UP001347796">
    <property type="component" value="Unassembled WGS sequence"/>
</dbReference>
<keyword evidence="2" id="KW-1185">Reference proteome</keyword>